<evidence type="ECO:0000313" key="12">
    <source>
        <dbReference type="Proteomes" id="UP000076128"/>
    </source>
</evidence>
<evidence type="ECO:0000256" key="5">
    <source>
        <dbReference type="ARBA" id="ARBA00022840"/>
    </source>
</evidence>
<dbReference type="Gene3D" id="1.10.3720.10">
    <property type="entry name" value="MetI-like"/>
    <property type="match status" value="1"/>
</dbReference>
<evidence type="ECO:0000313" key="11">
    <source>
        <dbReference type="EMBL" id="AMY70471.1"/>
    </source>
</evidence>
<dbReference type="InterPro" id="IPR008995">
    <property type="entry name" value="Mo/tungstate-bd_C_term_dom"/>
</dbReference>
<dbReference type="InterPro" id="IPR000515">
    <property type="entry name" value="MetI-like"/>
</dbReference>
<evidence type="ECO:0000256" key="6">
    <source>
        <dbReference type="ARBA" id="ARBA00022989"/>
    </source>
</evidence>
<dbReference type="CDD" id="cd06261">
    <property type="entry name" value="TM_PBP2"/>
    <property type="match status" value="1"/>
</dbReference>
<dbReference type="AlphaFoldDB" id="A0A159Z5E8"/>
<dbReference type="PANTHER" id="PTHR42781">
    <property type="entry name" value="SPERMIDINE/PUTRESCINE IMPORT ATP-BINDING PROTEIN POTA"/>
    <property type="match status" value="1"/>
</dbReference>
<organism evidence="11 12">
    <name type="scientific">Frigidibacter mobilis</name>
    <dbReference type="NCBI Taxonomy" id="1335048"/>
    <lineage>
        <taxon>Bacteria</taxon>
        <taxon>Pseudomonadati</taxon>
        <taxon>Pseudomonadota</taxon>
        <taxon>Alphaproteobacteria</taxon>
        <taxon>Rhodobacterales</taxon>
        <taxon>Paracoccaceae</taxon>
        <taxon>Frigidibacter</taxon>
    </lineage>
</organism>
<gene>
    <name evidence="11" type="ORF">AKL17_3239</name>
</gene>
<dbReference type="InterPro" id="IPR027417">
    <property type="entry name" value="P-loop_NTPase"/>
</dbReference>
<evidence type="ECO:0000256" key="7">
    <source>
        <dbReference type="ARBA" id="ARBA00023136"/>
    </source>
</evidence>
<evidence type="ECO:0000259" key="10">
    <source>
        <dbReference type="PROSITE" id="PS50928"/>
    </source>
</evidence>
<dbReference type="PATRIC" id="fig|1335048.3.peg.3366"/>
<dbReference type="InterPro" id="IPR003439">
    <property type="entry name" value="ABC_transporter-like_ATP-bd"/>
</dbReference>
<dbReference type="GO" id="GO:0043190">
    <property type="term" value="C:ATP-binding cassette (ABC) transporter complex"/>
    <property type="evidence" value="ECO:0007669"/>
    <property type="project" value="InterPro"/>
</dbReference>
<evidence type="ECO:0000256" key="1">
    <source>
        <dbReference type="ARBA" id="ARBA00004651"/>
    </source>
</evidence>
<dbReference type="InterPro" id="IPR013611">
    <property type="entry name" value="Transp-assoc_OB_typ2"/>
</dbReference>
<evidence type="ECO:0000256" key="4">
    <source>
        <dbReference type="ARBA" id="ARBA00022741"/>
    </source>
</evidence>
<accession>A0A159Z5E8</accession>
<dbReference type="GO" id="GO:0005524">
    <property type="term" value="F:ATP binding"/>
    <property type="evidence" value="ECO:0007669"/>
    <property type="project" value="UniProtKB-KW"/>
</dbReference>
<keyword evidence="4" id="KW-0547">Nucleotide-binding</keyword>
<dbReference type="GO" id="GO:0016887">
    <property type="term" value="F:ATP hydrolysis activity"/>
    <property type="evidence" value="ECO:0007669"/>
    <property type="project" value="InterPro"/>
</dbReference>
<keyword evidence="7 8" id="KW-0472">Membrane</keyword>
<dbReference type="KEGG" id="daa:AKL17_3239"/>
<keyword evidence="6 8" id="KW-1133">Transmembrane helix</keyword>
<dbReference type="PROSITE" id="PS00211">
    <property type="entry name" value="ABC_TRANSPORTER_1"/>
    <property type="match status" value="1"/>
</dbReference>
<keyword evidence="3 8" id="KW-0812">Transmembrane</keyword>
<proteinExistence type="inferred from homology"/>
<comment type="subcellular location">
    <subcellularLocation>
        <location evidence="1 8">Cell membrane</location>
        <topology evidence="1 8">Multi-pass membrane protein</topology>
    </subcellularLocation>
</comment>
<dbReference type="InterPro" id="IPR050093">
    <property type="entry name" value="ABC_SmlMolc_Importer"/>
</dbReference>
<dbReference type="Gene3D" id="3.40.50.300">
    <property type="entry name" value="P-loop containing nucleotide triphosphate hydrolases"/>
    <property type="match status" value="1"/>
</dbReference>
<keyword evidence="5" id="KW-0067">ATP-binding</keyword>
<evidence type="ECO:0000259" key="9">
    <source>
        <dbReference type="PROSITE" id="PS50893"/>
    </source>
</evidence>
<dbReference type="SMART" id="SM00382">
    <property type="entry name" value="AAA"/>
    <property type="match status" value="1"/>
</dbReference>
<feature type="transmembrane region" description="Helical" evidence="8">
    <location>
        <begin position="67"/>
        <end position="95"/>
    </location>
</feature>
<evidence type="ECO:0000256" key="8">
    <source>
        <dbReference type="RuleBase" id="RU363032"/>
    </source>
</evidence>
<protein>
    <submittedName>
        <fullName evidence="11">Spermidine/putrescine ABC transporter ATPase subunit</fullName>
    </submittedName>
</protein>
<dbReference type="InterPro" id="IPR035906">
    <property type="entry name" value="MetI-like_sf"/>
</dbReference>
<dbReference type="FunFam" id="3.40.50.300:FF:000133">
    <property type="entry name" value="Spermidine/putrescine import ATP-binding protein PotA"/>
    <property type="match status" value="1"/>
</dbReference>
<name>A0A159Z5E8_9RHOB</name>
<dbReference type="SUPFAM" id="SSF50331">
    <property type="entry name" value="MOP-like"/>
    <property type="match status" value="1"/>
</dbReference>
<dbReference type="SUPFAM" id="SSF161098">
    <property type="entry name" value="MetI-like"/>
    <property type="match status" value="1"/>
</dbReference>
<dbReference type="PROSITE" id="PS50893">
    <property type="entry name" value="ABC_TRANSPORTER_2"/>
    <property type="match status" value="1"/>
</dbReference>
<dbReference type="GO" id="GO:0022857">
    <property type="term" value="F:transmembrane transporter activity"/>
    <property type="evidence" value="ECO:0007669"/>
    <property type="project" value="InterPro"/>
</dbReference>
<dbReference type="SUPFAM" id="SSF52540">
    <property type="entry name" value="P-loop containing nucleoside triphosphate hydrolases"/>
    <property type="match status" value="1"/>
</dbReference>
<reference evidence="11 12" key="1">
    <citation type="submission" date="2015-09" db="EMBL/GenBank/DDBJ databases">
        <title>Complete genome sequence of Defluviimonas alba cai42t isolated from an oilfield in Xinjiang.</title>
        <authorList>
            <person name="Geng S."/>
            <person name="Pan X."/>
            <person name="Wu X."/>
        </authorList>
    </citation>
    <scope>NUCLEOTIDE SEQUENCE [LARGE SCALE GENOMIC DNA]</scope>
    <source>
        <strain evidence="12">cai42</strain>
    </source>
</reference>
<dbReference type="GO" id="GO:0015847">
    <property type="term" value="P:putrescine transport"/>
    <property type="evidence" value="ECO:0007669"/>
    <property type="project" value="UniProtKB-ARBA"/>
</dbReference>
<feature type="domain" description="ABC transmembrane type-1" evidence="10">
    <location>
        <begin position="67"/>
        <end position="260"/>
    </location>
</feature>
<dbReference type="RefSeq" id="WP_066815083.1">
    <property type="nucleotide sequence ID" value="NZ_CP012661.1"/>
</dbReference>
<dbReference type="EMBL" id="CP012661">
    <property type="protein sequence ID" value="AMY70471.1"/>
    <property type="molecule type" value="Genomic_DNA"/>
</dbReference>
<dbReference type="InterPro" id="IPR017871">
    <property type="entry name" value="ABC_transporter-like_CS"/>
</dbReference>
<dbReference type="InterPro" id="IPR003593">
    <property type="entry name" value="AAA+_ATPase"/>
</dbReference>
<dbReference type="PANTHER" id="PTHR42781:SF4">
    <property type="entry name" value="SPERMIDINE_PUTRESCINE IMPORT ATP-BINDING PROTEIN POTA"/>
    <property type="match status" value="1"/>
</dbReference>
<feature type="transmembrane region" description="Helical" evidence="8">
    <location>
        <begin position="178"/>
        <end position="203"/>
    </location>
</feature>
<keyword evidence="2 8" id="KW-0813">Transport</keyword>
<feature type="transmembrane region" description="Helical" evidence="8">
    <location>
        <begin position="139"/>
        <end position="157"/>
    </location>
</feature>
<feature type="transmembrane region" description="Helical" evidence="8">
    <location>
        <begin position="15"/>
        <end position="36"/>
    </location>
</feature>
<dbReference type="STRING" id="1335048.AKL17_3239"/>
<dbReference type="Pfam" id="PF00528">
    <property type="entry name" value="BPD_transp_1"/>
    <property type="match status" value="1"/>
</dbReference>
<feature type="transmembrane region" description="Helical" evidence="8">
    <location>
        <begin position="239"/>
        <end position="260"/>
    </location>
</feature>
<feature type="transmembrane region" description="Helical" evidence="8">
    <location>
        <begin position="107"/>
        <end position="127"/>
    </location>
</feature>
<comment type="similarity">
    <text evidence="8">Belongs to the binding-protein-dependent transport system permease family.</text>
</comment>
<evidence type="ECO:0000256" key="2">
    <source>
        <dbReference type="ARBA" id="ARBA00022448"/>
    </source>
</evidence>
<dbReference type="Pfam" id="PF00005">
    <property type="entry name" value="ABC_tran"/>
    <property type="match status" value="1"/>
</dbReference>
<dbReference type="Proteomes" id="UP000076128">
    <property type="component" value="Chromosome"/>
</dbReference>
<evidence type="ECO:0000256" key="3">
    <source>
        <dbReference type="ARBA" id="ARBA00022692"/>
    </source>
</evidence>
<dbReference type="Pfam" id="PF08402">
    <property type="entry name" value="TOBE_2"/>
    <property type="match status" value="1"/>
</dbReference>
<dbReference type="PROSITE" id="PS50928">
    <property type="entry name" value="ABC_TM1"/>
    <property type="match status" value="1"/>
</dbReference>
<feature type="domain" description="ABC transporter" evidence="9">
    <location>
        <begin position="323"/>
        <end position="553"/>
    </location>
</feature>
<keyword evidence="12" id="KW-1185">Reference proteome</keyword>
<sequence>MELLAKGWSLTALKVYGWAVLFLLAAPVLLLVPISFGQGQAITFPPKTLSFEWYTELVDDPRWGRTAWLSLQVAALATVIATLIGTAAAIGIARVANPKLAKVLKMFFIAPMIVPLMVIGVGLYIVFAKLNLLGAVWPLAFAHAIVVLPFVVMPVMSRLTSLDPAFERASASLGAGQWWTLVFVTLPLLAPAIIAAAVFAFVFSFDEVVLAQLLAGPRFETLPRKIYESLTQDGLDKTITSIASLQLYLVLAGLGLHAVWRRRNLRHKARSLSAAASAEKLQPGLTDQPPAPPALVPLPGKAPSMKDVSSLFPAPAQNRGFGIQFQRLTKFYGDKAAVEEADFTVQPGEFVTILGPSGSGKTTLLMLIAGFISPDAGRLVLGDRDISRVPPHQRDIGVVFQSYALFPHMTVAQNVAYPLRARGIARAEQERLVKWALDRVHMGQYADRRIPQLSGGQQQRIALARAIAFSPRALLMDEPLSALDRNLRVEMQREIRSLQRELGQTVIFVTHDQDEALNMSDRVAVMNDGRIQQVATPKDLYLSPINSFVADFFGESNLFRGVAHADTLSLGGASLPLPTRRTGAAVLCVRPEVVRLDDPLAPDWAFDGVVTDARFLGSLLRMEFATGFGSMVVTRQTDGLSSVPEVGDHRKISWVPGMSHVMAT</sequence>